<evidence type="ECO:0000313" key="2">
    <source>
        <dbReference type="Proteomes" id="UP000719412"/>
    </source>
</evidence>
<dbReference type="AlphaFoldDB" id="A0A8J6HV46"/>
<protein>
    <submittedName>
        <fullName evidence="1">Uncharacterized protein</fullName>
    </submittedName>
</protein>
<name>A0A8J6HV46_TENMO</name>
<dbReference type="EMBL" id="JABDTM020001569">
    <property type="protein sequence ID" value="KAH0822526.1"/>
    <property type="molecule type" value="Genomic_DNA"/>
</dbReference>
<reference evidence="1" key="2">
    <citation type="submission" date="2021-08" db="EMBL/GenBank/DDBJ databases">
        <authorList>
            <person name="Eriksson T."/>
        </authorList>
    </citation>
    <scope>NUCLEOTIDE SEQUENCE</scope>
    <source>
        <strain evidence="1">Stoneville</strain>
        <tissue evidence="1">Whole head</tissue>
    </source>
</reference>
<evidence type="ECO:0000313" key="1">
    <source>
        <dbReference type="EMBL" id="KAH0822526.1"/>
    </source>
</evidence>
<sequence>MAEDHTLLDDYNKFKSRNADPSIGGECDDSCKKNILLLFLGICSLSICEISEDLVSLKDALSGFFNTDQEPEDFRGILSRHPLRHMFRTHIVENSVVCFLCNTVFDLLIAKRALNGSRESFLTDLTLVCTLLKIEPERVCRGALENYIVS</sequence>
<accession>A0A8J6HV46</accession>
<gene>
    <name evidence="1" type="ORF">GEV33_000265</name>
</gene>
<organism evidence="1 2">
    <name type="scientific">Tenebrio molitor</name>
    <name type="common">Yellow mealworm beetle</name>
    <dbReference type="NCBI Taxonomy" id="7067"/>
    <lineage>
        <taxon>Eukaryota</taxon>
        <taxon>Metazoa</taxon>
        <taxon>Ecdysozoa</taxon>
        <taxon>Arthropoda</taxon>
        <taxon>Hexapoda</taxon>
        <taxon>Insecta</taxon>
        <taxon>Pterygota</taxon>
        <taxon>Neoptera</taxon>
        <taxon>Endopterygota</taxon>
        <taxon>Coleoptera</taxon>
        <taxon>Polyphaga</taxon>
        <taxon>Cucujiformia</taxon>
        <taxon>Tenebrionidae</taxon>
        <taxon>Tenebrio</taxon>
    </lineage>
</organism>
<reference evidence="1" key="1">
    <citation type="journal article" date="2020" name="J Insects Food Feed">
        <title>The yellow mealworm (Tenebrio molitor) genome: a resource for the emerging insects as food and feed industry.</title>
        <authorList>
            <person name="Eriksson T."/>
            <person name="Andere A."/>
            <person name="Kelstrup H."/>
            <person name="Emery V."/>
            <person name="Picard C."/>
        </authorList>
    </citation>
    <scope>NUCLEOTIDE SEQUENCE</scope>
    <source>
        <strain evidence="1">Stoneville</strain>
        <tissue evidence="1">Whole head</tissue>
    </source>
</reference>
<keyword evidence="2" id="KW-1185">Reference proteome</keyword>
<dbReference type="Proteomes" id="UP000719412">
    <property type="component" value="Unassembled WGS sequence"/>
</dbReference>
<comment type="caution">
    <text evidence="1">The sequence shown here is derived from an EMBL/GenBank/DDBJ whole genome shotgun (WGS) entry which is preliminary data.</text>
</comment>
<proteinExistence type="predicted"/>